<dbReference type="PROSITE" id="PS50878">
    <property type="entry name" value="RT_POL"/>
    <property type="match status" value="1"/>
</dbReference>
<protein>
    <recommendedName>
        <fullName evidence="1">Reverse transcriptase domain-containing protein</fullName>
    </recommendedName>
</protein>
<proteinExistence type="predicted"/>
<keyword evidence="3" id="KW-1185">Reference proteome</keyword>
<organism evidence="2 3">
    <name type="scientific">Acanthoscelides obtectus</name>
    <name type="common">Bean weevil</name>
    <name type="synonym">Bruchus obtectus</name>
    <dbReference type="NCBI Taxonomy" id="200917"/>
    <lineage>
        <taxon>Eukaryota</taxon>
        <taxon>Metazoa</taxon>
        <taxon>Ecdysozoa</taxon>
        <taxon>Arthropoda</taxon>
        <taxon>Hexapoda</taxon>
        <taxon>Insecta</taxon>
        <taxon>Pterygota</taxon>
        <taxon>Neoptera</taxon>
        <taxon>Endopterygota</taxon>
        <taxon>Coleoptera</taxon>
        <taxon>Polyphaga</taxon>
        <taxon>Cucujiformia</taxon>
        <taxon>Chrysomeloidea</taxon>
        <taxon>Chrysomelidae</taxon>
        <taxon>Bruchinae</taxon>
        <taxon>Bruchini</taxon>
        <taxon>Acanthoscelides</taxon>
    </lineage>
</organism>
<evidence type="ECO:0000259" key="1">
    <source>
        <dbReference type="PROSITE" id="PS50878"/>
    </source>
</evidence>
<dbReference type="OrthoDB" id="195015at2759"/>
<dbReference type="Proteomes" id="UP001152888">
    <property type="component" value="Unassembled WGS sequence"/>
</dbReference>
<feature type="domain" description="Reverse transcriptase" evidence="1">
    <location>
        <begin position="1"/>
        <end position="78"/>
    </location>
</feature>
<feature type="non-terminal residue" evidence="2">
    <location>
        <position position="1"/>
    </location>
</feature>
<reference evidence="2" key="1">
    <citation type="submission" date="2022-03" db="EMBL/GenBank/DDBJ databases">
        <authorList>
            <person name="Sayadi A."/>
        </authorList>
    </citation>
    <scope>NUCLEOTIDE SEQUENCE</scope>
</reference>
<gene>
    <name evidence="2" type="ORF">ACAOBT_LOCUS8866</name>
</gene>
<sequence length="78" mass="9058">NPYGVPQGSVLGPLLYSLYVLSLHCANLNCDYFTFADDNVLLYSGDSKVSLETVINNDLDVYYKWLLYNKYKQQRWPQ</sequence>
<evidence type="ECO:0000313" key="3">
    <source>
        <dbReference type="Proteomes" id="UP001152888"/>
    </source>
</evidence>
<name>A0A9P0KB51_ACAOB</name>
<comment type="caution">
    <text evidence="2">The sequence shown here is derived from an EMBL/GenBank/DDBJ whole genome shotgun (WGS) entry which is preliminary data.</text>
</comment>
<dbReference type="EMBL" id="CAKOFQ010006773">
    <property type="protein sequence ID" value="CAH1970325.1"/>
    <property type="molecule type" value="Genomic_DNA"/>
</dbReference>
<accession>A0A9P0KB51</accession>
<dbReference type="InterPro" id="IPR000477">
    <property type="entry name" value="RT_dom"/>
</dbReference>
<evidence type="ECO:0000313" key="2">
    <source>
        <dbReference type="EMBL" id="CAH1970325.1"/>
    </source>
</evidence>
<dbReference type="AlphaFoldDB" id="A0A9P0KB51"/>